<sequence>MNRLLMPRSTALWLLKNTALSLKQISGFCSISVLDLDAMKKGFSDTSLQESDPVERGQLLQEEIDLCEQDSDRSLLLNIVVDVQNKIGKIPYGLKKYLPKCVVWMHQNREELTNKNIAKFFGMKEKEVRETIENITKHSDSTNPVLMGICSQEYMDSFIKNAIEQNENDVKKGKKKSSV</sequence>
<proteinExistence type="predicted"/>
<evidence type="ECO:0000313" key="1">
    <source>
        <dbReference type="EMBL" id="QEK38468.1"/>
    </source>
</evidence>
<accession>A0A5C0UEJ0</accession>
<reference evidence="1 2" key="1">
    <citation type="submission" date="2019-08" db="EMBL/GenBank/DDBJ databases">
        <title>Highly reduced genomes of protist endosymbionts show evolutionary convergence.</title>
        <authorList>
            <person name="George E."/>
            <person name="Husnik F."/>
            <person name="Tashyreva D."/>
            <person name="Prokopchuk G."/>
            <person name="Horak A."/>
            <person name="Kwong W.K."/>
            <person name="Lukes J."/>
            <person name="Keeling P.J."/>
        </authorList>
    </citation>
    <scope>NUCLEOTIDE SEQUENCE [LARGE SCALE GENOMIC DNA]</scope>
    <source>
        <strain evidence="1">1604LC</strain>
    </source>
</reference>
<dbReference type="AlphaFoldDB" id="A0A5C0UEJ0"/>
<dbReference type="Pfam" id="PF06242">
    <property type="entry name" value="TrcR"/>
    <property type="match status" value="1"/>
</dbReference>
<gene>
    <name evidence="1" type="ORF">FZC34_00860</name>
</gene>
<dbReference type="KEGG" id="cpri:FZC34_00860"/>
<keyword evidence="2" id="KW-1185">Reference proteome</keyword>
<dbReference type="OrthoDB" id="9789843at2"/>
<protein>
    <submittedName>
        <fullName evidence="1">DUF1013 domain-containing protein</fullName>
    </submittedName>
</protein>
<dbReference type="Proteomes" id="UP000325004">
    <property type="component" value="Chromosome"/>
</dbReference>
<dbReference type="EMBL" id="CP043316">
    <property type="protein sequence ID" value="QEK38468.1"/>
    <property type="molecule type" value="Genomic_DNA"/>
</dbReference>
<evidence type="ECO:0000313" key="2">
    <source>
        <dbReference type="Proteomes" id="UP000325004"/>
    </source>
</evidence>
<organism evidence="1 2">
    <name type="scientific">Candidatus Cytomitobacter primus</name>
    <dbReference type="NCBI Taxonomy" id="2066024"/>
    <lineage>
        <taxon>Bacteria</taxon>
        <taxon>Pseudomonadati</taxon>
        <taxon>Pseudomonadota</taxon>
        <taxon>Alphaproteobacteria</taxon>
        <taxon>Holosporales</taxon>
        <taxon>Holosporaceae</taxon>
        <taxon>Candidatus Cytomitobacter</taxon>
    </lineage>
</organism>
<dbReference type="RefSeq" id="WP_148971584.1">
    <property type="nucleotide sequence ID" value="NZ_CP043316.1"/>
</dbReference>
<dbReference type="InterPro" id="IPR010421">
    <property type="entry name" value="TrcR"/>
</dbReference>
<name>A0A5C0UEJ0_9PROT</name>